<evidence type="ECO:0000313" key="3">
    <source>
        <dbReference type="EMBL" id="OEV17749.1"/>
    </source>
</evidence>
<sequence>MTAAERTTPAHGVPCWVSLMTRDLHAAQDFYAAVLGWTYRSGTLGEGFSVAHADGLPVAGIGRIGPGLPTVTTWTPYFAVADVDATAARVRERGGTIAVGPIRVGPGRGALAADREGAGFGFWEGRTPPWSIGRGSAPAALELRTSHAFDAAIFYSEVFGWDPLEPDGCEVGYAYQQDTVVVRHRGHTVATLRGGGDGASPDPRLRPRWHVRFQVDDLTAATEAARKAGGEVSPPTVSPDDGPESMIEDPDGALFTVSARRSPTPPG</sequence>
<feature type="region of interest" description="Disordered" evidence="1">
    <location>
        <begin position="221"/>
        <end position="267"/>
    </location>
</feature>
<reference evidence="3 4" key="1">
    <citation type="journal article" date="2016" name="Front. Microbiol.">
        <title>Comparative Genomics Analysis of Streptomyces Species Reveals Their Adaptation to the Marine Environment and Their Diversity at the Genomic Level.</title>
        <authorList>
            <person name="Tian X."/>
            <person name="Zhang Z."/>
            <person name="Yang T."/>
            <person name="Chen M."/>
            <person name="Li J."/>
            <person name="Chen F."/>
            <person name="Yang J."/>
            <person name="Li W."/>
            <person name="Zhang B."/>
            <person name="Zhang Z."/>
            <person name="Wu J."/>
            <person name="Zhang C."/>
            <person name="Long L."/>
            <person name="Xiao J."/>
        </authorList>
    </citation>
    <scope>NUCLEOTIDE SEQUENCE [LARGE SCALE GENOMIC DNA]</scope>
    <source>
        <strain evidence="3 4">SCSIO M10372</strain>
    </source>
</reference>
<evidence type="ECO:0000259" key="2">
    <source>
        <dbReference type="PROSITE" id="PS51819"/>
    </source>
</evidence>
<dbReference type="InterPro" id="IPR041581">
    <property type="entry name" value="Glyoxalase_6"/>
</dbReference>
<dbReference type="PANTHER" id="PTHR33993:SF10">
    <property type="entry name" value="CONSERVED PROTEIN"/>
    <property type="match status" value="1"/>
</dbReference>
<protein>
    <submittedName>
        <fullName evidence="3">Bleomycin resistance protein</fullName>
    </submittedName>
</protein>
<accession>A0A1E7LNH1</accession>
<dbReference type="Pfam" id="PF00903">
    <property type="entry name" value="Glyoxalase"/>
    <property type="match status" value="1"/>
</dbReference>
<dbReference type="PANTHER" id="PTHR33993">
    <property type="entry name" value="GLYOXALASE-RELATED"/>
    <property type="match status" value="1"/>
</dbReference>
<feature type="domain" description="VOC" evidence="2">
    <location>
        <begin position="13"/>
        <end position="125"/>
    </location>
</feature>
<comment type="caution">
    <text evidence="3">The sequence shown here is derived from an EMBL/GenBank/DDBJ whole genome shotgun (WGS) entry which is preliminary data.</text>
</comment>
<dbReference type="OrthoDB" id="9793039at2"/>
<feature type="domain" description="VOC" evidence="2">
    <location>
        <begin position="137"/>
        <end position="260"/>
    </location>
</feature>
<dbReference type="Gene3D" id="3.10.180.10">
    <property type="entry name" value="2,3-Dihydroxybiphenyl 1,2-Dioxygenase, domain 1"/>
    <property type="match status" value="2"/>
</dbReference>
<proteinExistence type="predicted"/>
<dbReference type="SUPFAM" id="SSF54593">
    <property type="entry name" value="Glyoxalase/Bleomycin resistance protein/Dihydroxybiphenyl dioxygenase"/>
    <property type="match status" value="2"/>
</dbReference>
<dbReference type="Proteomes" id="UP000175971">
    <property type="component" value="Unassembled WGS sequence"/>
</dbReference>
<dbReference type="AlphaFoldDB" id="A0A1E7LNH1"/>
<dbReference type="InterPro" id="IPR052164">
    <property type="entry name" value="Anthracycline_SecMetBiosynth"/>
</dbReference>
<dbReference type="InterPro" id="IPR037523">
    <property type="entry name" value="VOC_core"/>
</dbReference>
<dbReference type="EMBL" id="LJGZ01000096">
    <property type="protein sequence ID" value="OEV17749.1"/>
    <property type="molecule type" value="Genomic_DNA"/>
</dbReference>
<gene>
    <name evidence="3" type="ORF">AN221_25870</name>
</gene>
<dbReference type="InterPro" id="IPR029068">
    <property type="entry name" value="Glyas_Bleomycin-R_OHBP_Dase"/>
</dbReference>
<dbReference type="CDD" id="cd07247">
    <property type="entry name" value="SgaA_N_like"/>
    <property type="match status" value="1"/>
</dbReference>
<dbReference type="RefSeq" id="WP_070202929.1">
    <property type="nucleotide sequence ID" value="NZ_LJGZ01000096.1"/>
</dbReference>
<organism evidence="3 4">
    <name type="scientific">Streptomyces nanshensis</name>
    <dbReference type="NCBI Taxonomy" id="518642"/>
    <lineage>
        <taxon>Bacteria</taxon>
        <taxon>Bacillati</taxon>
        <taxon>Actinomycetota</taxon>
        <taxon>Actinomycetes</taxon>
        <taxon>Kitasatosporales</taxon>
        <taxon>Streptomycetaceae</taxon>
        <taxon>Streptomyces</taxon>
    </lineage>
</organism>
<dbReference type="Pfam" id="PF18029">
    <property type="entry name" value="Glyoxalase_6"/>
    <property type="match status" value="1"/>
</dbReference>
<dbReference type="PROSITE" id="PS51819">
    <property type="entry name" value="VOC"/>
    <property type="match status" value="2"/>
</dbReference>
<keyword evidence="4" id="KW-1185">Reference proteome</keyword>
<evidence type="ECO:0000256" key="1">
    <source>
        <dbReference type="SAM" id="MobiDB-lite"/>
    </source>
</evidence>
<feature type="compositionally biased region" description="Acidic residues" evidence="1">
    <location>
        <begin position="241"/>
        <end position="251"/>
    </location>
</feature>
<name>A0A1E7LNH1_9ACTN</name>
<dbReference type="InterPro" id="IPR004360">
    <property type="entry name" value="Glyas_Fos-R_dOase_dom"/>
</dbReference>
<dbReference type="PATRIC" id="fig|518642.7.peg.1468"/>
<evidence type="ECO:0000313" key="4">
    <source>
        <dbReference type="Proteomes" id="UP000175971"/>
    </source>
</evidence>